<feature type="binding site" evidence="5">
    <location>
        <begin position="170"/>
        <end position="177"/>
    </location>
    <ligand>
        <name>NAD(+)</name>
        <dbReference type="ChEBI" id="CHEBI:57540"/>
    </ligand>
</feature>
<dbReference type="EMBL" id="PUFO01000016">
    <property type="protein sequence ID" value="TDG79958.1"/>
    <property type="molecule type" value="Genomic_DNA"/>
</dbReference>
<keyword evidence="10" id="KW-1185">Reference proteome</keyword>
<keyword evidence="5" id="KW-0547">Nucleotide-binding</keyword>
<keyword evidence="3 5" id="KW-0274">FAD</keyword>
<organism evidence="9 10">
    <name type="scientific">Secundilactobacillus malefermentans</name>
    <dbReference type="NCBI Taxonomy" id="176292"/>
    <lineage>
        <taxon>Bacteria</taxon>
        <taxon>Bacillati</taxon>
        <taxon>Bacillota</taxon>
        <taxon>Bacilli</taxon>
        <taxon>Lactobacillales</taxon>
        <taxon>Lactobacillaceae</taxon>
        <taxon>Secundilactobacillus</taxon>
    </lineage>
</organism>
<protein>
    <recommendedName>
        <fullName evidence="11">FAD/NAD(P)-binding domain-containing protein</fullName>
    </recommendedName>
</protein>
<dbReference type="SUPFAM" id="SSF55424">
    <property type="entry name" value="FAD/NAD-linked reductases, dimerisation (C-terminal) domain"/>
    <property type="match status" value="1"/>
</dbReference>
<dbReference type="Proteomes" id="UP000294854">
    <property type="component" value="Unassembled WGS sequence"/>
</dbReference>
<evidence type="ECO:0000313" key="10">
    <source>
        <dbReference type="Proteomes" id="UP000294854"/>
    </source>
</evidence>
<dbReference type="PANTHER" id="PTHR22912">
    <property type="entry name" value="DISULFIDE OXIDOREDUCTASE"/>
    <property type="match status" value="1"/>
</dbReference>
<dbReference type="InterPro" id="IPR016156">
    <property type="entry name" value="FAD/NAD-linked_Rdtase_dimer_sf"/>
</dbReference>
<evidence type="ECO:0008006" key="11">
    <source>
        <dbReference type="Google" id="ProtNLM"/>
    </source>
</evidence>
<evidence type="ECO:0000259" key="7">
    <source>
        <dbReference type="Pfam" id="PF02852"/>
    </source>
</evidence>
<feature type="binding site" evidence="5">
    <location>
        <position position="193"/>
    </location>
    <ligand>
        <name>NAD(+)</name>
        <dbReference type="ChEBI" id="CHEBI:57540"/>
    </ligand>
</feature>
<dbReference type="AlphaFoldDB" id="A0A4R5NS50"/>
<dbReference type="InterPro" id="IPR050151">
    <property type="entry name" value="Class-I_Pyr_Nuc-Dis_Oxidored"/>
</dbReference>
<proteinExistence type="inferred from homology"/>
<evidence type="ECO:0000256" key="1">
    <source>
        <dbReference type="ARBA" id="ARBA00007532"/>
    </source>
</evidence>
<gene>
    <name evidence="9" type="ORF">C5L31_002177</name>
</gene>
<feature type="binding site" evidence="5">
    <location>
        <position position="258"/>
    </location>
    <ligand>
        <name>NAD(+)</name>
        <dbReference type="ChEBI" id="CHEBI:57540"/>
    </ligand>
</feature>
<evidence type="ECO:0000256" key="5">
    <source>
        <dbReference type="PIRSR" id="PIRSR000350-3"/>
    </source>
</evidence>
<name>A0A4R5NS50_9LACO</name>
<dbReference type="InterPro" id="IPR023753">
    <property type="entry name" value="FAD/NAD-binding_dom"/>
</dbReference>
<dbReference type="GO" id="GO:0050660">
    <property type="term" value="F:flavin adenine dinucleotide binding"/>
    <property type="evidence" value="ECO:0007669"/>
    <property type="project" value="TreeGrafter"/>
</dbReference>
<dbReference type="STRING" id="1122149.FD44_GL001791"/>
<sequence>MDYDVIFIGSGHANWHAAVTLKQAGKSVAIVEEDTLAGTCTNYGCDAKILLDGPFELVDQLHQYDKLGVEVNTKINWSQMMAYKHQVIDPLSVQMGMLFKQMGIDILMGHGSLLDGHTVQVADQRYTATNIVLGTGQRPASLPVDGSDFIHDSREFLDLEEMPNHLTFVGAGIISLEFASMAAMLGSAVTVVEFGDRALGAFNQEHVQQLVKKLESAGVNFLFNEGLASVSKNDDDTFTAKTTAGTEIKTDYVLGATGRIPNVENLGLETVGIDFNKRGIVVNDHLQTTIDSIYASGDVIDKNIARLTPTATFESNYIAGQILGINGAAIDYPVIPSVVFTMPRLAQAGVTVAEANENPEKYHVQAVPYGKRLAFQYKNELDADLELIFDKENYLVGAEISGNYAPDLINILVMIINQHMSANDLGKQIFAFPSSSVGVIDLLSMSLHRN</sequence>
<feature type="disulfide bond" description="Redox-active" evidence="6">
    <location>
        <begin position="40"/>
        <end position="45"/>
    </location>
</feature>
<comment type="similarity">
    <text evidence="1">Belongs to the class-I pyridine nucleotide-disulfide oxidoreductase family.</text>
</comment>
<dbReference type="InterPro" id="IPR001100">
    <property type="entry name" value="Pyr_nuc-diS_OxRdtase"/>
</dbReference>
<keyword evidence="4 5" id="KW-0520">NAD</keyword>
<dbReference type="GO" id="GO:0006103">
    <property type="term" value="P:2-oxoglutarate metabolic process"/>
    <property type="evidence" value="ECO:0007669"/>
    <property type="project" value="TreeGrafter"/>
</dbReference>
<dbReference type="PRINTS" id="PR00411">
    <property type="entry name" value="PNDRDTASEI"/>
</dbReference>
<evidence type="ECO:0000256" key="3">
    <source>
        <dbReference type="ARBA" id="ARBA00022827"/>
    </source>
</evidence>
<dbReference type="Gene3D" id="3.50.50.60">
    <property type="entry name" value="FAD/NAD(P)-binding domain"/>
    <property type="match status" value="2"/>
</dbReference>
<evidence type="ECO:0000256" key="6">
    <source>
        <dbReference type="PIRSR" id="PIRSR000350-4"/>
    </source>
</evidence>
<accession>A0A4R5NS50</accession>
<dbReference type="Pfam" id="PF02852">
    <property type="entry name" value="Pyr_redox_dim"/>
    <property type="match status" value="1"/>
</dbReference>
<dbReference type="Gene3D" id="3.30.390.30">
    <property type="match status" value="1"/>
</dbReference>
<comment type="cofactor">
    <cofactor evidence="5">
        <name>FAD</name>
        <dbReference type="ChEBI" id="CHEBI:57692"/>
    </cofactor>
    <text evidence="5">Binds 1 FAD per subunit.</text>
</comment>
<dbReference type="SUPFAM" id="SSF51905">
    <property type="entry name" value="FAD/NAD(P)-binding domain"/>
    <property type="match status" value="1"/>
</dbReference>
<dbReference type="GO" id="GO:0004148">
    <property type="term" value="F:dihydrolipoyl dehydrogenase (NADH) activity"/>
    <property type="evidence" value="ECO:0007669"/>
    <property type="project" value="TreeGrafter"/>
</dbReference>
<evidence type="ECO:0000313" key="9">
    <source>
        <dbReference type="EMBL" id="TDG79958.1"/>
    </source>
</evidence>
<reference evidence="9 10" key="1">
    <citation type="journal article" date="2019" name="Appl. Microbiol. Biotechnol.">
        <title>Uncovering carbohydrate metabolism through a genotype-phenotype association study of 56 lactic acid bacteria genomes.</title>
        <authorList>
            <person name="Buron-Moles G."/>
            <person name="Chailyan A."/>
            <person name="Dolejs I."/>
            <person name="Forster J."/>
            <person name="Miks M.H."/>
        </authorList>
    </citation>
    <scope>NUCLEOTIDE SEQUENCE [LARGE SCALE GENOMIC DNA]</scope>
    <source>
        <strain evidence="9 10">ATCC 49373</strain>
    </source>
</reference>
<dbReference type="PRINTS" id="PR00368">
    <property type="entry name" value="FADPNR"/>
</dbReference>
<dbReference type="InterPro" id="IPR036188">
    <property type="entry name" value="FAD/NAD-bd_sf"/>
</dbReference>
<dbReference type="InterPro" id="IPR004099">
    <property type="entry name" value="Pyr_nucl-diS_OxRdtase_dimer"/>
</dbReference>
<dbReference type="PANTHER" id="PTHR22912:SF217">
    <property type="entry name" value="DIHYDROLIPOYL DEHYDROGENASE"/>
    <property type="match status" value="1"/>
</dbReference>
<evidence type="ECO:0000256" key="2">
    <source>
        <dbReference type="ARBA" id="ARBA00022630"/>
    </source>
</evidence>
<dbReference type="PIRSF" id="PIRSF000350">
    <property type="entry name" value="Mercury_reductase_MerA"/>
    <property type="match status" value="1"/>
</dbReference>
<feature type="binding site" evidence="5">
    <location>
        <position position="298"/>
    </location>
    <ligand>
        <name>FAD</name>
        <dbReference type="ChEBI" id="CHEBI:57692"/>
    </ligand>
</feature>
<keyword evidence="2" id="KW-0285">Flavoprotein</keyword>
<dbReference type="Pfam" id="PF07992">
    <property type="entry name" value="Pyr_redox_2"/>
    <property type="match status" value="1"/>
</dbReference>
<feature type="domain" description="FAD/NAD(P)-binding" evidence="8">
    <location>
        <begin position="3"/>
        <end position="312"/>
    </location>
</feature>
<evidence type="ECO:0000256" key="4">
    <source>
        <dbReference type="ARBA" id="ARBA00023027"/>
    </source>
</evidence>
<feature type="binding site" evidence="5">
    <location>
        <position position="111"/>
    </location>
    <ligand>
        <name>FAD</name>
        <dbReference type="ChEBI" id="CHEBI:57692"/>
    </ligand>
</feature>
<feature type="domain" description="Pyridine nucleotide-disulphide oxidoreductase dimerisation" evidence="7">
    <location>
        <begin position="335"/>
        <end position="436"/>
    </location>
</feature>
<evidence type="ECO:0000259" key="8">
    <source>
        <dbReference type="Pfam" id="PF07992"/>
    </source>
</evidence>
<comment type="caution">
    <text evidence="9">The sequence shown here is derived from an EMBL/GenBank/DDBJ whole genome shotgun (WGS) entry which is preliminary data.</text>
</comment>